<evidence type="ECO:0000313" key="3">
    <source>
        <dbReference type="Proteomes" id="UP000515344"/>
    </source>
</evidence>
<organism evidence="2 3">
    <name type="scientific">Lacibacter sediminis</name>
    <dbReference type="NCBI Taxonomy" id="2760713"/>
    <lineage>
        <taxon>Bacteria</taxon>
        <taxon>Pseudomonadati</taxon>
        <taxon>Bacteroidota</taxon>
        <taxon>Chitinophagia</taxon>
        <taxon>Chitinophagales</taxon>
        <taxon>Chitinophagaceae</taxon>
        <taxon>Lacibacter</taxon>
    </lineage>
</organism>
<keyword evidence="1" id="KW-0732">Signal</keyword>
<feature type="signal peptide" evidence="1">
    <location>
        <begin position="1"/>
        <end position="18"/>
    </location>
</feature>
<dbReference type="Proteomes" id="UP000515344">
    <property type="component" value="Chromosome"/>
</dbReference>
<feature type="chain" id="PRO_5029003287" description="VCBS repeat-containing protein" evidence="1">
    <location>
        <begin position="19"/>
        <end position="320"/>
    </location>
</feature>
<dbReference type="AlphaFoldDB" id="A0A7G5XM39"/>
<reference evidence="3" key="1">
    <citation type="submission" date="2020-08" db="EMBL/GenBank/DDBJ databases">
        <title>Lacibacter sp. S13-6-6 genome sequencing.</title>
        <authorList>
            <person name="Jin L."/>
        </authorList>
    </citation>
    <scope>NUCLEOTIDE SEQUENCE [LARGE SCALE GENOMIC DNA]</scope>
    <source>
        <strain evidence="3">S13-6-6</strain>
    </source>
</reference>
<dbReference type="KEGG" id="lacs:H4075_10330"/>
<accession>A0A7G5XM39</accession>
<protein>
    <recommendedName>
        <fullName evidence="4">VCBS repeat-containing protein</fullName>
    </recommendedName>
</protein>
<evidence type="ECO:0008006" key="4">
    <source>
        <dbReference type="Google" id="ProtNLM"/>
    </source>
</evidence>
<dbReference type="SUPFAM" id="SSF69318">
    <property type="entry name" value="Integrin alpha N-terminal domain"/>
    <property type="match status" value="1"/>
</dbReference>
<evidence type="ECO:0000313" key="2">
    <source>
        <dbReference type="EMBL" id="QNA46542.1"/>
    </source>
</evidence>
<keyword evidence="3" id="KW-1185">Reference proteome</keyword>
<name>A0A7G5XM39_9BACT</name>
<proteinExistence type="predicted"/>
<sequence length="320" mass="37391">MKKTICLLILFYANYAVAQLRVEELTNDSLLKLFICQQTGKQYKNVHFVTGKELKEKKQIAENSIFDSIQSIQKITTDFNNDGKLDLVVSYAERMLFQKYFDGFNITAIVSNPSGNYDVKYLWQRYEHFIGSVVRLLNGDNHFILARLFQEKRKEVVRFDTLNYYQGEFVNVGSKCNKGFDSIKYYTSSNWVSSSYRYSHLTLFANGVIRREDFEMGKKKIYQFQLEQRIFDSINNLICQVNLWKLEDSFEMENIYDAGTSHLVINYKGGVKKIDDYGHWGNFGLGALYKALNRLSSEAQWTLLIPPKIEYQPRKIGKLN</sequence>
<dbReference type="InterPro" id="IPR028994">
    <property type="entry name" value="Integrin_alpha_N"/>
</dbReference>
<evidence type="ECO:0000256" key="1">
    <source>
        <dbReference type="SAM" id="SignalP"/>
    </source>
</evidence>
<gene>
    <name evidence="2" type="ORF">H4075_10330</name>
</gene>
<dbReference type="RefSeq" id="WP_182806434.1">
    <property type="nucleotide sequence ID" value="NZ_CP060007.1"/>
</dbReference>
<dbReference type="EMBL" id="CP060007">
    <property type="protein sequence ID" value="QNA46542.1"/>
    <property type="molecule type" value="Genomic_DNA"/>
</dbReference>